<comment type="caution">
    <text evidence="1">The sequence shown here is derived from an EMBL/GenBank/DDBJ whole genome shotgun (WGS) entry which is preliminary data.</text>
</comment>
<accession>X0Z6I5</accession>
<sequence>MLSSYYVYNLFIFYRDGSIRNGEQIDISALFTRTQYRMRDPSTGTCRGNVILHLFIREGKKGSYLCFITGKCFCKGIGTAVNELIDNGEAGMNFLLSDGDTLWAFRKPQLSTHTLFYRYYNNTDGVYSAVASEYPSSSQGDWLAISEDNLVVLTADAAPAVIDVYNYTPPGGDLLVDADFDSGSIGPYTITGYTLDLELSTETLV</sequence>
<evidence type="ECO:0000313" key="1">
    <source>
        <dbReference type="EMBL" id="GAG54027.1"/>
    </source>
</evidence>
<dbReference type="InterPro" id="IPR029055">
    <property type="entry name" value="Ntn_hydrolases_N"/>
</dbReference>
<reference evidence="1" key="1">
    <citation type="journal article" date="2014" name="Front. Microbiol.">
        <title>High frequency of phylogenetically diverse reductive dehalogenase-homologous genes in deep subseafloor sedimentary metagenomes.</title>
        <authorList>
            <person name="Kawai M."/>
            <person name="Futagami T."/>
            <person name="Toyoda A."/>
            <person name="Takaki Y."/>
            <person name="Nishi S."/>
            <person name="Hori S."/>
            <person name="Arai W."/>
            <person name="Tsubouchi T."/>
            <person name="Morono Y."/>
            <person name="Uchiyama I."/>
            <person name="Ito T."/>
            <person name="Fujiyama A."/>
            <person name="Inagaki F."/>
            <person name="Takami H."/>
        </authorList>
    </citation>
    <scope>NUCLEOTIDE SEQUENCE</scope>
    <source>
        <strain evidence="1">Expedition CK06-06</strain>
    </source>
</reference>
<organism evidence="1">
    <name type="scientific">marine sediment metagenome</name>
    <dbReference type="NCBI Taxonomy" id="412755"/>
    <lineage>
        <taxon>unclassified sequences</taxon>
        <taxon>metagenomes</taxon>
        <taxon>ecological metagenomes</taxon>
    </lineage>
</organism>
<feature type="non-terminal residue" evidence="1">
    <location>
        <position position="205"/>
    </location>
</feature>
<dbReference type="Gene3D" id="3.60.20.10">
    <property type="entry name" value="Glutamine Phosphoribosylpyrophosphate, subunit 1, domain 1"/>
    <property type="match status" value="1"/>
</dbReference>
<protein>
    <submittedName>
        <fullName evidence="1">Uncharacterized protein</fullName>
    </submittedName>
</protein>
<name>X0Z6I5_9ZZZZ</name>
<proteinExistence type="predicted"/>
<gene>
    <name evidence="1" type="ORF">S01H4_18939</name>
</gene>
<dbReference type="EMBL" id="BART01008417">
    <property type="protein sequence ID" value="GAG54027.1"/>
    <property type="molecule type" value="Genomic_DNA"/>
</dbReference>
<dbReference type="AlphaFoldDB" id="X0Z6I5"/>